<dbReference type="PROSITE" id="PS50048">
    <property type="entry name" value="ZN2_CY6_FUNGAL_2"/>
    <property type="match status" value="1"/>
</dbReference>
<evidence type="ECO:0000256" key="6">
    <source>
        <dbReference type="ARBA" id="ARBA00023242"/>
    </source>
</evidence>
<dbReference type="PANTHER" id="PTHR31845">
    <property type="entry name" value="FINGER DOMAIN PROTEIN, PUTATIVE-RELATED"/>
    <property type="match status" value="1"/>
</dbReference>
<sequence>MPESQLTLHDRVPKVSRKVRTCTECRRQKVKCIVQADRQTCMRCERSDLTCRFNKSLQTILEEDTEVKTNLQNRLSRIEKVLHDIVEKNNHETPTISPHNHDPERMDTSGLLSQPQNVNSEFMPSSQINVDSGQRNHVSFGGVVNNEFPLTSGVREAQLSESNSHNQLSTEPIRSLYEVTKRQSFQRGSDTDETGNNSLAPENTDGDIITKGIISAHEAQELFDYFMTSLNHYLWVGLDNENATLESIRYGSKLLALAILTATAMHMPNRTATYDLCYREFTALVAKSMFSNENTLEDVRALCIAAFWLPDLSWKLSGQAVRLATELELHTAFFKTPETSETHQRARMWYMLYVCDHHFAIAYGRPPMVQTSLQIREHERFLESPYADSVDYRLLSQVALFSRFIHMHETLCENASKLTVSEVATMVREYNIQLDQWRLLWEPRQLYNKFIGTFPPQGNVLYYQFAKLQLNVLAIRYMSSSRTDDRNLLDLRKKEFVNIAATAAFNILDLLLEDPWMRKALVGVPLFVHTMLTFACLFLFKLGTQWNRFFLGVGFAMDLNSLCHLIGRVVHCIRTSTAGERHIVHHIAVGLDKMIAKCRELHASRHATRQSSPTTVPDTPGPGGMELRQYHDEQQQQVILENGQGNLYANASINTSLPAPLSAVFSHAPGIVSGQNPHAVQLEDVMGDADLLDMIGSLGGTGNMFPFDEVNFWAEDM</sequence>
<dbReference type="GO" id="GO:0006351">
    <property type="term" value="P:DNA-templated transcription"/>
    <property type="evidence" value="ECO:0007669"/>
    <property type="project" value="InterPro"/>
</dbReference>
<dbReference type="SMART" id="SM00906">
    <property type="entry name" value="Fungal_trans"/>
    <property type="match status" value="1"/>
</dbReference>
<dbReference type="AlphaFoldDB" id="A0A7H8QMM5"/>
<keyword evidence="7" id="KW-0175">Coiled coil</keyword>
<dbReference type="GO" id="GO:0000981">
    <property type="term" value="F:DNA-binding transcription factor activity, RNA polymerase II-specific"/>
    <property type="evidence" value="ECO:0007669"/>
    <property type="project" value="InterPro"/>
</dbReference>
<dbReference type="GO" id="GO:0005634">
    <property type="term" value="C:nucleus"/>
    <property type="evidence" value="ECO:0007669"/>
    <property type="project" value="UniProtKB-SubCell"/>
</dbReference>
<dbReference type="GeneID" id="55989709"/>
<dbReference type="SUPFAM" id="SSF57701">
    <property type="entry name" value="Zn2/Cys6 DNA-binding domain"/>
    <property type="match status" value="1"/>
</dbReference>
<proteinExistence type="predicted"/>
<dbReference type="GO" id="GO:0000976">
    <property type="term" value="F:transcription cis-regulatory region binding"/>
    <property type="evidence" value="ECO:0007669"/>
    <property type="project" value="TreeGrafter"/>
</dbReference>
<keyword evidence="9" id="KW-0472">Membrane</keyword>
<keyword evidence="2" id="KW-0479">Metal-binding</keyword>
<keyword evidence="3" id="KW-0805">Transcription regulation</keyword>
<feature type="coiled-coil region" evidence="7">
    <location>
        <begin position="61"/>
        <end position="88"/>
    </location>
</feature>
<accession>A0A7H8QMM5</accession>
<keyword evidence="9" id="KW-0812">Transmembrane</keyword>
<keyword evidence="12" id="KW-1185">Reference proteome</keyword>
<evidence type="ECO:0000256" key="7">
    <source>
        <dbReference type="SAM" id="Coils"/>
    </source>
</evidence>
<dbReference type="PROSITE" id="PS00463">
    <property type="entry name" value="ZN2_CY6_FUNGAL_1"/>
    <property type="match status" value="1"/>
</dbReference>
<dbReference type="PANTHER" id="PTHR31845:SF17">
    <property type="entry name" value="ZN(II)2CYS6 TRANSCRIPTION FACTOR (EUROFUNG)"/>
    <property type="match status" value="1"/>
</dbReference>
<evidence type="ECO:0000256" key="5">
    <source>
        <dbReference type="ARBA" id="ARBA00023163"/>
    </source>
</evidence>
<dbReference type="InterPro" id="IPR051089">
    <property type="entry name" value="prtT"/>
</dbReference>
<dbReference type="KEGG" id="trg:TRUGW13939_02200"/>
<keyword evidence="5" id="KW-0804">Transcription</keyword>
<organism evidence="11 12">
    <name type="scientific">Talaromyces rugulosus</name>
    <name type="common">Penicillium rugulosum</name>
    <dbReference type="NCBI Taxonomy" id="121627"/>
    <lineage>
        <taxon>Eukaryota</taxon>
        <taxon>Fungi</taxon>
        <taxon>Dikarya</taxon>
        <taxon>Ascomycota</taxon>
        <taxon>Pezizomycotina</taxon>
        <taxon>Eurotiomycetes</taxon>
        <taxon>Eurotiomycetidae</taxon>
        <taxon>Eurotiales</taxon>
        <taxon>Trichocomaceae</taxon>
        <taxon>Talaromyces</taxon>
        <taxon>Talaromyces sect. Islandici</taxon>
    </lineage>
</organism>
<dbReference type="SMART" id="SM00066">
    <property type="entry name" value="GAL4"/>
    <property type="match status" value="1"/>
</dbReference>
<dbReference type="RefSeq" id="XP_035341287.1">
    <property type="nucleotide sequence ID" value="XM_035485394.1"/>
</dbReference>
<keyword evidence="9" id="KW-1133">Transmembrane helix</keyword>
<protein>
    <recommendedName>
        <fullName evidence="10">Zn(2)-C6 fungal-type domain-containing protein</fullName>
    </recommendedName>
</protein>
<feature type="compositionally biased region" description="Polar residues" evidence="8">
    <location>
        <begin position="182"/>
        <end position="201"/>
    </location>
</feature>
<dbReference type="GO" id="GO:0008270">
    <property type="term" value="F:zinc ion binding"/>
    <property type="evidence" value="ECO:0007669"/>
    <property type="project" value="InterPro"/>
</dbReference>
<dbReference type="CDD" id="cd12148">
    <property type="entry name" value="fungal_TF_MHR"/>
    <property type="match status" value="1"/>
</dbReference>
<feature type="region of interest" description="Disordered" evidence="8">
    <location>
        <begin position="181"/>
        <end position="204"/>
    </location>
</feature>
<dbReference type="Pfam" id="PF04082">
    <property type="entry name" value="Fungal_trans"/>
    <property type="match status" value="1"/>
</dbReference>
<dbReference type="Gene3D" id="4.10.240.10">
    <property type="entry name" value="Zn(2)-C6 fungal-type DNA-binding domain"/>
    <property type="match status" value="1"/>
</dbReference>
<gene>
    <name evidence="11" type="ORF">TRUGW13939_02200</name>
</gene>
<evidence type="ECO:0000256" key="4">
    <source>
        <dbReference type="ARBA" id="ARBA00023125"/>
    </source>
</evidence>
<comment type="subcellular location">
    <subcellularLocation>
        <location evidence="1">Nucleus</location>
    </subcellularLocation>
</comment>
<feature type="domain" description="Zn(2)-C6 fungal-type" evidence="10">
    <location>
        <begin position="21"/>
        <end position="53"/>
    </location>
</feature>
<dbReference type="InterPro" id="IPR007219">
    <property type="entry name" value="XnlR_reg_dom"/>
</dbReference>
<dbReference type="CDD" id="cd00067">
    <property type="entry name" value="GAL4"/>
    <property type="match status" value="1"/>
</dbReference>
<reference evidence="12" key="1">
    <citation type="submission" date="2020-06" db="EMBL/GenBank/DDBJ databases">
        <title>A chromosome-scale genome assembly of Talaromyces rugulosus W13939.</title>
        <authorList>
            <person name="Wang B."/>
            <person name="Guo L."/>
            <person name="Ye K."/>
            <person name="Wang L."/>
        </authorList>
    </citation>
    <scope>NUCLEOTIDE SEQUENCE [LARGE SCALE GENOMIC DNA]</scope>
    <source>
        <strain evidence="12">W13939</strain>
    </source>
</reference>
<keyword evidence="4" id="KW-0238">DNA-binding</keyword>
<dbReference type="OrthoDB" id="4060227at2759"/>
<feature type="transmembrane region" description="Helical" evidence="9">
    <location>
        <begin position="520"/>
        <end position="540"/>
    </location>
</feature>
<dbReference type="Pfam" id="PF00172">
    <property type="entry name" value="Zn_clus"/>
    <property type="match status" value="1"/>
</dbReference>
<evidence type="ECO:0000256" key="1">
    <source>
        <dbReference type="ARBA" id="ARBA00004123"/>
    </source>
</evidence>
<evidence type="ECO:0000256" key="2">
    <source>
        <dbReference type="ARBA" id="ARBA00022723"/>
    </source>
</evidence>
<evidence type="ECO:0000313" key="12">
    <source>
        <dbReference type="Proteomes" id="UP000509510"/>
    </source>
</evidence>
<dbReference type="Proteomes" id="UP000509510">
    <property type="component" value="Chromosome I"/>
</dbReference>
<feature type="region of interest" description="Disordered" evidence="8">
    <location>
        <begin position="604"/>
        <end position="624"/>
    </location>
</feature>
<dbReference type="InterPro" id="IPR036864">
    <property type="entry name" value="Zn2-C6_fun-type_DNA-bd_sf"/>
</dbReference>
<dbReference type="EMBL" id="CP055898">
    <property type="protein sequence ID" value="QKX55108.1"/>
    <property type="molecule type" value="Genomic_DNA"/>
</dbReference>
<evidence type="ECO:0000256" key="9">
    <source>
        <dbReference type="SAM" id="Phobius"/>
    </source>
</evidence>
<evidence type="ECO:0000259" key="10">
    <source>
        <dbReference type="PROSITE" id="PS50048"/>
    </source>
</evidence>
<evidence type="ECO:0000313" key="11">
    <source>
        <dbReference type="EMBL" id="QKX55108.1"/>
    </source>
</evidence>
<dbReference type="InterPro" id="IPR001138">
    <property type="entry name" value="Zn2Cys6_DnaBD"/>
</dbReference>
<name>A0A7H8QMM5_TALRU</name>
<keyword evidence="6" id="KW-0539">Nucleus</keyword>
<evidence type="ECO:0000256" key="3">
    <source>
        <dbReference type="ARBA" id="ARBA00023015"/>
    </source>
</evidence>
<evidence type="ECO:0000256" key="8">
    <source>
        <dbReference type="SAM" id="MobiDB-lite"/>
    </source>
</evidence>